<dbReference type="Pfam" id="PF00126">
    <property type="entry name" value="HTH_1"/>
    <property type="match status" value="1"/>
</dbReference>
<keyword evidence="2" id="KW-0805">Transcription regulation</keyword>
<dbReference type="GO" id="GO:0010628">
    <property type="term" value="P:positive regulation of gene expression"/>
    <property type="evidence" value="ECO:0007669"/>
    <property type="project" value="TreeGrafter"/>
</dbReference>
<dbReference type="RefSeq" id="WP_116492919.1">
    <property type="nucleotide sequence ID" value="NZ_QDFR01000002.1"/>
</dbReference>
<gene>
    <name evidence="7" type="ORF">DC430_08395</name>
</gene>
<dbReference type="PANTHER" id="PTHR30427">
    <property type="entry name" value="TRANSCRIPTIONAL ACTIVATOR PROTEIN LYSR"/>
    <property type="match status" value="1"/>
</dbReference>
<comment type="similarity">
    <text evidence="1">Belongs to the LysR transcriptional regulatory family.</text>
</comment>
<dbReference type="InterPro" id="IPR036388">
    <property type="entry name" value="WH-like_DNA-bd_sf"/>
</dbReference>
<dbReference type="AlphaFoldDB" id="A0AA92C4C1"/>
<accession>A0AA92C4C1</accession>
<protein>
    <submittedName>
        <fullName evidence="7">LysR family transcriptional regulator</fullName>
    </submittedName>
</protein>
<dbReference type="EMBL" id="QDFR01000002">
    <property type="protein sequence ID" value="PVE55223.1"/>
    <property type="molecule type" value="Genomic_DNA"/>
</dbReference>
<dbReference type="Proteomes" id="UP000244335">
    <property type="component" value="Unassembled WGS sequence"/>
</dbReference>
<dbReference type="SUPFAM" id="SSF46785">
    <property type="entry name" value="Winged helix' DNA-binding domain"/>
    <property type="match status" value="1"/>
</dbReference>
<evidence type="ECO:0000256" key="2">
    <source>
        <dbReference type="ARBA" id="ARBA00023015"/>
    </source>
</evidence>
<dbReference type="SUPFAM" id="SSF53850">
    <property type="entry name" value="Periplasmic binding protein-like II"/>
    <property type="match status" value="1"/>
</dbReference>
<evidence type="ECO:0000259" key="6">
    <source>
        <dbReference type="PROSITE" id="PS50931"/>
    </source>
</evidence>
<dbReference type="Gene3D" id="3.40.190.10">
    <property type="entry name" value="Periplasmic binding protein-like II"/>
    <property type="match status" value="2"/>
</dbReference>
<dbReference type="InterPro" id="IPR005119">
    <property type="entry name" value="LysR_subst-bd"/>
</dbReference>
<name>A0AA92C4C1_RHIRH</name>
<keyword evidence="4" id="KW-0010">Activator</keyword>
<feature type="domain" description="HTH lysR-type" evidence="6">
    <location>
        <begin position="6"/>
        <end position="63"/>
    </location>
</feature>
<evidence type="ECO:0000256" key="4">
    <source>
        <dbReference type="ARBA" id="ARBA00023159"/>
    </source>
</evidence>
<evidence type="ECO:0000313" key="7">
    <source>
        <dbReference type="EMBL" id="PVE55223.1"/>
    </source>
</evidence>
<dbReference type="Pfam" id="PF03466">
    <property type="entry name" value="LysR_substrate"/>
    <property type="match status" value="1"/>
</dbReference>
<dbReference type="InterPro" id="IPR000847">
    <property type="entry name" value="LysR_HTH_N"/>
</dbReference>
<evidence type="ECO:0000256" key="3">
    <source>
        <dbReference type="ARBA" id="ARBA00023125"/>
    </source>
</evidence>
<proteinExistence type="inferred from homology"/>
<dbReference type="PROSITE" id="PS50931">
    <property type="entry name" value="HTH_LYSR"/>
    <property type="match status" value="1"/>
</dbReference>
<comment type="caution">
    <text evidence="7">The sequence shown here is derived from an EMBL/GenBank/DDBJ whole genome shotgun (WGS) entry which is preliminary data.</text>
</comment>
<dbReference type="InterPro" id="IPR036390">
    <property type="entry name" value="WH_DNA-bd_sf"/>
</dbReference>
<evidence type="ECO:0000313" key="8">
    <source>
        <dbReference type="Proteomes" id="UP000244335"/>
    </source>
</evidence>
<keyword evidence="5" id="KW-0804">Transcription</keyword>
<sequence>MPLDYLDARQLEAFVAVMSIGSMTGAAHALRKSQPVVTRLIQDLESELGFPVLHRNGPRIAPTEEGSALFVQAELFLSGLKTISQTAYDIANDQAGAVRLAAVPALAAGIAPLALSDLPDRGFPLDIHLSSMTSENVVQAIVARTAEVGIASLPFDNPGVDLHWIGEVSYVAVIASDDPLAKRHVITASDFRERRLLTSANPYRLRRRIDQALNYHEVEPVGIIDSNTSYVSLALARSGLGIGIVESVTLTGLPIEGLTVLPLDFHVPFYWGVITATGVPLSTPAQSLIVAIERRSEALPTFRKHDAMPTLD</sequence>
<keyword evidence="3" id="KW-0238">DNA-binding</keyword>
<organism evidence="7 8">
    <name type="scientific">Rhizobium rhizogenes</name>
    <name type="common">Agrobacterium rhizogenes</name>
    <dbReference type="NCBI Taxonomy" id="359"/>
    <lineage>
        <taxon>Bacteria</taxon>
        <taxon>Pseudomonadati</taxon>
        <taxon>Pseudomonadota</taxon>
        <taxon>Alphaproteobacteria</taxon>
        <taxon>Hyphomicrobiales</taxon>
        <taxon>Rhizobiaceae</taxon>
        <taxon>Rhizobium/Agrobacterium group</taxon>
        <taxon>Rhizobium</taxon>
    </lineage>
</organism>
<dbReference type="GO" id="GO:0043565">
    <property type="term" value="F:sequence-specific DNA binding"/>
    <property type="evidence" value="ECO:0007669"/>
    <property type="project" value="TreeGrafter"/>
</dbReference>
<evidence type="ECO:0000256" key="1">
    <source>
        <dbReference type="ARBA" id="ARBA00009437"/>
    </source>
</evidence>
<reference evidence="7 8" key="1">
    <citation type="submission" date="2018-04" db="EMBL/GenBank/DDBJ databases">
        <authorList>
            <person name="Hagen T."/>
        </authorList>
    </citation>
    <scope>NUCLEOTIDE SEQUENCE [LARGE SCALE GENOMIC DNA]</scope>
    <source>
        <strain evidence="7 8">TPD7009</strain>
    </source>
</reference>
<evidence type="ECO:0000256" key="5">
    <source>
        <dbReference type="ARBA" id="ARBA00023163"/>
    </source>
</evidence>
<dbReference type="Gene3D" id="1.10.10.10">
    <property type="entry name" value="Winged helix-like DNA-binding domain superfamily/Winged helix DNA-binding domain"/>
    <property type="match status" value="1"/>
</dbReference>
<dbReference type="PANTHER" id="PTHR30427:SF1">
    <property type="entry name" value="TRANSCRIPTIONAL ACTIVATOR PROTEIN LYSR"/>
    <property type="match status" value="1"/>
</dbReference>
<dbReference type="GO" id="GO:0003700">
    <property type="term" value="F:DNA-binding transcription factor activity"/>
    <property type="evidence" value="ECO:0007669"/>
    <property type="project" value="InterPro"/>
</dbReference>